<sequence length="59" mass="6826">MFISLWSHFANLHNLDMLAIVGEQSSSANQKKFIHQTPFTSLFSKSDRFCETVDKIYSK</sequence>
<dbReference type="Proteomes" id="UP000239576">
    <property type="component" value="Unassembled WGS sequence"/>
</dbReference>
<gene>
    <name evidence="1" type="ORF">C7B82_10000</name>
</gene>
<reference evidence="2" key="1">
    <citation type="submission" date="2018-02" db="EMBL/GenBank/DDBJ databases">
        <authorList>
            <person name="Moore K."/>
            <person name="Momper L."/>
        </authorList>
    </citation>
    <scope>NUCLEOTIDE SEQUENCE [LARGE SCALE GENOMIC DNA]</scope>
    <source>
        <strain evidence="2">ULC18</strain>
    </source>
</reference>
<dbReference type="EMBL" id="PVWK01000057">
    <property type="protein sequence ID" value="PSB29877.1"/>
    <property type="molecule type" value="Genomic_DNA"/>
</dbReference>
<reference evidence="1 2" key="2">
    <citation type="submission" date="2018-03" db="EMBL/GenBank/DDBJ databases">
        <title>The ancient ancestry and fast evolution of plastids.</title>
        <authorList>
            <person name="Moore K.R."/>
            <person name="Magnabosco C."/>
            <person name="Momper L."/>
            <person name="Gold D.A."/>
            <person name="Bosak T."/>
            <person name="Fournier G.P."/>
        </authorList>
    </citation>
    <scope>NUCLEOTIDE SEQUENCE [LARGE SCALE GENOMIC DNA]</scope>
    <source>
        <strain evidence="1 2">ULC18</strain>
    </source>
</reference>
<evidence type="ECO:0000313" key="1">
    <source>
        <dbReference type="EMBL" id="PSB29877.1"/>
    </source>
</evidence>
<dbReference type="AlphaFoldDB" id="A0A2T1EAV7"/>
<protein>
    <submittedName>
        <fullName evidence="1">Uncharacterized protein</fullName>
    </submittedName>
</protein>
<name>A0A2T1EAV7_9CYAN</name>
<organism evidence="1 2">
    <name type="scientific">Stenomitos frigidus ULC18</name>
    <dbReference type="NCBI Taxonomy" id="2107698"/>
    <lineage>
        <taxon>Bacteria</taxon>
        <taxon>Bacillati</taxon>
        <taxon>Cyanobacteriota</taxon>
        <taxon>Cyanophyceae</taxon>
        <taxon>Leptolyngbyales</taxon>
        <taxon>Leptolyngbyaceae</taxon>
        <taxon>Stenomitos</taxon>
    </lineage>
</organism>
<evidence type="ECO:0000313" key="2">
    <source>
        <dbReference type="Proteomes" id="UP000239576"/>
    </source>
</evidence>
<accession>A0A2T1EAV7</accession>
<comment type="caution">
    <text evidence="1">The sequence shown here is derived from an EMBL/GenBank/DDBJ whole genome shotgun (WGS) entry which is preliminary data.</text>
</comment>
<proteinExistence type="predicted"/>
<keyword evidence="2" id="KW-1185">Reference proteome</keyword>